<comment type="caution">
    <text evidence="8">The sequence shown here is derived from an EMBL/GenBank/DDBJ whole genome shotgun (WGS) entry which is preliminary data.</text>
</comment>
<keyword evidence="1" id="KW-0479">Metal-binding</keyword>
<feature type="non-terminal residue" evidence="8">
    <location>
        <position position="302"/>
    </location>
</feature>
<dbReference type="Pfam" id="PF25403">
    <property type="entry name" value="zf-C2H2_ZFAND2"/>
    <property type="match status" value="1"/>
</dbReference>
<feature type="domain" description="AN1-type" evidence="7">
    <location>
        <begin position="90"/>
        <end position="138"/>
    </location>
</feature>
<dbReference type="GO" id="GO:0005783">
    <property type="term" value="C:endoplasmic reticulum"/>
    <property type="evidence" value="ECO:0007669"/>
    <property type="project" value="TreeGrafter"/>
</dbReference>
<dbReference type="GO" id="GO:0008270">
    <property type="term" value="F:zinc ion binding"/>
    <property type="evidence" value="ECO:0007669"/>
    <property type="project" value="UniProtKB-KW"/>
</dbReference>
<dbReference type="PROSITE" id="PS51039">
    <property type="entry name" value="ZF_AN1"/>
    <property type="match status" value="2"/>
</dbReference>
<feature type="compositionally biased region" description="Low complexity" evidence="6">
    <location>
        <begin position="158"/>
        <end position="184"/>
    </location>
</feature>
<dbReference type="Gene3D" id="4.10.1110.10">
    <property type="entry name" value="AN1-like Zinc finger"/>
    <property type="match status" value="2"/>
</dbReference>
<keyword evidence="2" id="KW-0677">Repeat</keyword>
<dbReference type="PANTHER" id="PTHR14677:SF20">
    <property type="entry name" value="ZINC FINGER AN1-TYPE CONTAINING 2A-RELATED"/>
    <property type="match status" value="1"/>
</dbReference>
<evidence type="ECO:0000256" key="6">
    <source>
        <dbReference type="SAM" id="MobiDB-lite"/>
    </source>
</evidence>
<dbReference type="GO" id="GO:0043161">
    <property type="term" value="P:proteasome-mediated ubiquitin-dependent protein catabolic process"/>
    <property type="evidence" value="ECO:0007669"/>
    <property type="project" value="TreeGrafter"/>
</dbReference>
<proteinExistence type="predicted"/>
<dbReference type="EMBL" id="CAXKWB010015034">
    <property type="protein sequence ID" value="CAL4112507.1"/>
    <property type="molecule type" value="Genomic_DNA"/>
</dbReference>
<evidence type="ECO:0000313" key="8">
    <source>
        <dbReference type="EMBL" id="CAL4112507.1"/>
    </source>
</evidence>
<dbReference type="AlphaFoldDB" id="A0AAV2R4F0"/>
<evidence type="ECO:0000256" key="5">
    <source>
        <dbReference type="PROSITE-ProRule" id="PRU00449"/>
    </source>
</evidence>
<evidence type="ECO:0000256" key="4">
    <source>
        <dbReference type="ARBA" id="ARBA00022833"/>
    </source>
</evidence>
<accession>A0AAV2R4F0</accession>
<name>A0AAV2R4F0_MEGNR</name>
<feature type="region of interest" description="Disordered" evidence="6">
    <location>
        <begin position="130"/>
        <end position="184"/>
    </location>
</feature>
<dbReference type="Pfam" id="PF01428">
    <property type="entry name" value="zf-AN1"/>
    <property type="match status" value="2"/>
</dbReference>
<dbReference type="InterPro" id="IPR000058">
    <property type="entry name" value="Znf_AN1"/>
</dbReference>
<evidence type="ECO:0000256" key="2">
    <source>
        <dbReference type="ARBA" id="ARBA00022737"/>
    </source>
</evidence>
<feature type="domain" description="AN1-type" evidence="7">
    <location>
        <begin position="4"/>
        <end position="52"/>
    </location>
</feature>
<reference evidence="8 9" key="1">
    <citation type="submission" date="2024-05" db="EMBL/GenBank/DDBJ databases">
        <authorList>
            <person name="Wallberg A."/>
        </authorList>
    </citation>
    <scope>NUCLEOTIDE SEQUENCE [LARGE SCALE GENOMIC DNA]</scope>
</reference>
<evidence type="ECO:0000313" key="9">
    <source>
        <dbReference type="Proteomes" id="UP001497623"/>
    </source>
</evidence>
<evidence type="ECO:0000259" key="7">
    <source>
        <dbReference type="PROSITE" id="PS51039"/>
    </source>
</evidence>
<keyword evidence="4" id="KW-0862">Zinc</keyword>
<organism evidence="8 9">
    <name type="scientific">Meganyctiphanes norvegica</name>
    <name type="common">Northern krill</name>
    <name type="synonym">Thysanopoda norvegica</name>
    <dbReference type="NCBI Taxonomy" id="48144"/>
    <lineage>
        <taxon>Eukaryota</taxon>
        <taxon>Metazoa</taxon>
        <taxon>Ecdysozoa</taxon>
        <taxon>Arthropoda</taxon>
        <taxon>Crustacea</taxon>
        <taxon>Multicrustacea</taxon>
        <taxon>Malacostraca</taxon>
        <taxon>Eumalacostraca</taxon>
        <taxon>Eucarida</taxon>
        <taxon>Euphausiacea</taxon>
        <taxon>Euphausiidae</taxon>
        <taxon>Meganyctiphanes</taxon>
    </lineage>
</organism>
<protein>
    <recommendedName>
        <fullName evidence="7">AN1-type domain-containing protein</fullName>
    </recommendedName>
</protein>
<evidence type="ECO:0000256" key="1">
    <source>
        <dbReference type="ARBA" id="ARBA00022723"/>
    </source>
</evidence>
<evidence type="ECO:0000256" key="3">
    <source>
        <dbReference type="ARBA" id="ARBA00022771"/>
    </source>
</evidence>
<dbReference type="SMART" id="SM00154">
    <property type="entry name" value="ZnF_AN1"/>
    <property type="match status" value="2"/>
</dbReference>
<dbReference type="PANTHER" id="PTHR14677">
    <property type="entry name" value="ARSENITE INDUCUBLE RNA ASSOCIATED PROTEIN AIP-1-RELATED"/>
    <property type="match status" value="1"/>
</dbReference>
<dbReference type="Proteomes" id="UP001497623">
    <property type="component" value="Unassembled WGS sequence"/>
</dbReference>
<dbReference type="GO" id="GO:0045047">
    <property type="term" value="P:protein targeting to ER"/>
    <property type="evidence" value="ECO:0007669"/>
    <property type="project" value="TreeGrafter"/>
</dbReference>
<gene>
    <name evidence="8" type="ORF">MNOR_LOCUS19913</name>
</gene>
<dbReference type="SUPFAM" id="SSF118310">
    <property type="entry name" value="AN1-like Zinc finger"/>
    <property type="match status" value="2"/>
</dbReference>
<keyword evidence="9" id="KW-1185">Reference proteome</keyword>
<keyword evidence="3 5" id="KW-0863">Zinc-finger</keyword>
<dbReference type="InterPro" id="IPR035896">
    <property type="entry name" value="AN1-like_Znf"/>
</dbReference>
<sequence>MELPHMGTHCAESACRQLDFLPFTCDLCKKEFCVDHHKYDKHNCSESYRRDVQVPICPLCDQPVPSKRDQPPDLAVNDHLENNCKSKKKKIYTNRCSFGVCKTKEMVPVSCDSCKQNFCLRHRHTIDHECKGPPPAPSLRERAVAAASSRMGSLTKKSTSNGSVGSRNVGNNRSNGGSSNNRSSINSAATAATAATQGIARYTFIVCNKDSLKLVKICPLLCIHSSHTTSHHVYTDKELPAQRKIPGSVSCELKREAGPRSHGVVRTMKIGVNERESEWVVADTITDQLKNNKYLHQQSIKA</sequence>
<dbReference type="InterPro" id="IPR057357">
    <property type="entry name" value="Znf-C2H2_ZFAND2A/B"/>
</dbReference>